<feature type="domain" description="GRF-type" evidence="6">
    <location>
        <begin position="54"/>
        <end position="99"/>
    </location>
</feature>
<sequence length="132" mass="14319">MARDHDVGGSTRNDDEVPSSGLSKELGLDGCVSGQDLDVDVHSEGNGKLEFKICKCSSYVSVLKLGLLPNFEKTDTNPGRQFRSCSTNTCPIFSWVDPPMCARAMVIIPGLLRSRNALQSSLNAMESGNRRL</sequence>
<accession>A0ABQ5ITF1</accession>
<evidence type="ECO:0000313" key="7">
    <source>
        <dbReference type="EMBL" id="GJU03537.1"/>
    </source>
</evidence>
<dbReference type="EMBL" id="BQNB010021164">
    <property type="protein sequence ID" value="GJU03537.1"/>
    <property type="molecule type" value="Genomic_DNA"/>
</dbReference>
<feature type="region of interest" description="Disordered" evidence="5">
    <location>
        <begin position="1"/>
        <end position="27"/>
    </location>
</feature>
<keyword evidence="3" id="KW-0862">Zinc</keyword>
<organism evidence="7 8">
    <name type="scientific">Tanacetum coccineum</name>
    <dbReference type="NCBI Taxonomy" id="301880"/>
    <lineage>
        <taxon>Eukaryota</taxon>
        <taxon>Viridiplantae</taxon>
        <taxon>Streptophyta</taxon>
        <taxon>Embryophyta</taxon>
        <taxon>Tracheophyta</taxon>
        <taxon>Spermatophyta</taxon>
        <taxon>Magnoliopsida</taxon>
        <taxon>eudicotyledons</taxon>
        <taxon>Gunneridae</taxon>
        <taxon>Pentapetalae</taxon>
        <taxon>asterids</taxon>
        <taxon>campanulids</taxon>
        <taxon>Asterales</taxon>
        <taxon>Asteraceae</taxon>
        <taxon>Asteroideae</taxon>
        <taxon>Anthemideae</taxon>
        <taxon>Anthemidinae</taxon>
        <taxon>Tanacetum</taxon>
    </lineage>
</organism>
<feature type="compositionally biased region" description="Basic and acidic residues" evidence="5">
    <location>
        <begin position="1"/>
        <end position="15"/>
    </location>
</feature>
<gene>
    <name evidence="7" type="ORF">Tco_1113875</name>
</gene>
<feature type="non-terminal residue" evidence="7">
    <location>
        <position position="132"/>
    </location>
</feature>
<evidence type="ECO:0000256" key="1">
    <source>
        <dbReference type="ARBA" id="ARBA00022723"/>
    </source>
</evidence>
<dbReference type="InterPro" id="IPR010666">
    <property type="entry name" value="Znf_GRF"/>
</dbReference>
<evidence type="ECO:0000256" key="3">
    <source>
        <dbReference type="ARBA" id="ARBA00022833"/>
    </source>
</evidence>
<dbReference type="PROSITE" id="PS51999">
    <property type="entry name" value="ZF_GRF"/>
    <property type="match status" value="1"/>
</dbReference>
<name>A0ABQ5ITF1_9ASTR</name>
<evidence type="ECO:0000256" key="2">
    <source>
        <dbReference type="ARBA" id="ARBA00022771"/>
    </source>
</evidence>
<dbReference type="Proteomes" id="UP001151760">
    <property type="component" value="Unassembled WGS sequence"/>
</dbReference>
<protein>
    <recommendedName>
        <fullName evidence="6">GRF-type domain-containing protein</fullName>
    </recommendedName>
</protein>
<reference evidence="7" key="2">
    <citation type="submission" date="2022-01" db="EMBL/GenBank/DDBJ databases">
        <authorList>
            <person name="Yamashiro T."/>
            <person name="Shiraishi A."/>
            <person name="Satake H."/>
            <person name="Nakayama K."/>
        </authorList>
    </citation>
    <scope>NUCLEOTIDE SEQUENCE</scope>
</reference>
<evidence type="ECO:0000313" key="8">
    <source>
        <dbReference type="Proteomes" id="UP001151760"/>
    </source>
</evidence>
<proteinExistence type="predicted"/>
<reference evidence="7" key="1">
    <citation type="journal article" date="2022" name="Int. J. Mol. Sci.">
        <title>Draft Genome of Tanacetum Coccineum: Genomic Comparison of Closely Related Tanacetum-Family Plants.</title>
        <authorList>
            <person name="Yamashiro T."/>
            <person name="Shiraishi A."/>
            <person name="Nakayama K."/>
            <person name="Satake H."/>
        </authorList>
    </citation>
    <scope>NUCLEOTIDE SEQUENCE</scope>
</reference>
<evidence type="ECO:0000256" key="5">
    <source>
        <dbReference type="SAM" id="MobiDB-lite"/>
    </source>
</evidence>
<keyword evidence="8" id="KW-1185">Reference proteome</keyword>
<keyword evidence="1" id="KW-0479">Metal-binding</keyword>
<keyword evidence="2 4" id="KW-0863">Zinc-finger</keyword>
<evidence type="ECO:0000256" key="4">
    <source>
        <dbReference type="PROSITE-ProRule" id="PRU01343"/>
    </source>
</evidence>
<comment type="caution">
    <text evidence="7">The sequence shown here is derived from an EMBL/GenBank/DDBJ whole genome shotgun (WGS) entry which is preliminary data.</text>
</comment>
<evidence type="ECO:0000259" key="6">
    <source>
        <dbReference type="PROSITE" id="PS51999"/>
    </source>
</evidence>